<proteinExistence type="predicted"/>
<sequence length="474" mass="51013">MASILENRLFIAGEFVEGNGDMITVINPATKETIASVHVAGASEVDTAVDKAEKAWPAWANGDPSIRAKVLNKVADVVEENVNSIATVLSSEMGKILSDCINDAYYLAHIFRYFAGMADKVHGKTSLNVPGFVGMEIRQPYGVTAGIIPWNSPLSMLAWKTAPAMATGNASIIKTSEKSPLNALVFAKLAKQAGVPDGILTILSGGRETGELLSSHMRIRKIAFTGSPAAGRAVAQAAARSNLKSVTLELGGKSPFIVFDDCDFEDMLPKAVASFTSNSGQVCIAGSRIYVQDTIYDKFIQRLATSVESISFGDPSDPNNVSGPMVDYLQYNRVMEYLEIGKKEGNLLAGGVAGSEKGYYVRPTVFTDVSDDARINREEIFGPVAVVHKFSTEEEVLRRANDTEYGLSSYVFTKDISRAIRFAKGLEAGMVVINSSWTADSNLGFGGWKGSGIGRELGEHSINAYTEVKTIFIR</sequence>
<organism evidence="1 2">
    <name type="scientific">Psilocybe cubensis</name>
    <name type="common">Psychedelic mushroom</name>
    <name type="synonym">Stropharia cubensis</name>
    <dbReference type="NCBI Taxonomy" id="181762"/>
    <lineage>
        <taxon>Eukaryota</taxon>
        <taxon>Fungi</taxon>
        <taxon>Dikarya</taxon>
        <taxon>Basidiomycota</taxon>
        <taxon>Agaricomycotina</taxon>
        <taxon>Agaricomycetes</taxon>
        <taxon>Agaricomycetidae</taxon>
        <taxon>Agaricales</taxon>
        <taxon>Agaricineae</taxon>
        <taxon>Strophariaceae</taxon>
        <taxon>Psilocybe</taxon>
    </lineage>
</organism>
<dbReference type="Proteomes" id="UP000664032">
    <property type="component" value="Unassembled WGS sequence"/>
</dbReference>
<dbReference type="EMBL" id="JAFIQS020000007">
    <property type="protein sequence ID" value="KAH9479122.1"/>
    <property type="molecule type" value="Genomic_DNA"/>
</dbReference>
<evidence type="ECO:0000313" key="1">
    <source>
        <dbReference type="EMBL" id="KAH9479122.1"/>
    </source>
</evidence>
<keyword evidence="2" id="KW-1185">Reference proteome</keyword>
<evidence type="ECO:0000313" key="2">
    <source>
        <dbReference type="Proteomes" id="UP000664032"/>
    </source>
</evidence>
<name>A0ACB8GUL1_PSICU</name>
<reference evidence="1" key="1">
    <citation type="submission" date="2021-10" db="EMBL/GenBank/DDBJ databases">
        <title>Psilocybe cubensis genome.</title>
        <authorList>
            <person name="Mckernan K.J."/>
            <person name="Crawford S."/>
            <person name="Trippe A."/>
            <person name="Kane L.T."/>
            <person name="Mclaughlin S."/>
        </authorList>
    </citation>
    <scope>NUCLEOTIDE SEQUENCE</scope>
    <source>
        <strain evidence="1">MGC-MH-2018</strain>
    </source>
</reference>
<accession>A0ACB8GUL1</accession>
<gene>
    <name evidence="1" type="ORF">JR316_0007701</name>
</gene>
<comment type="caution">
    <text evidence="1">The sequence shown here is derived from an EMBL/GenBank/DDBJ whole genome shotgun (WGS) entry which is preliminary data.</text>
</comment>
<protein>
    <submittedName>
        <fullName evidence="1">Aldehyde dehydrogenase</fullName>
    </submittedName>
</protein>